<sequence length="707" mass="81103">MSALHNYPLNIGVVRQQLFSLEETVTLTAAEFEAYWPHVDNLWKTRGQRREEEGRQTEYFRCRLHSEEDHKPEGGGKRVRERQKPSHTAIACPFVMRVVRHAGNVSVNRVGKVLEHIHSLDDCDRFKRPSVFRVLAVREVANGYSVAVVAKNLRAVNHSEDRRKLFAAGGKWLTSKDVHNACTTWKKQNPASKQRGNNETWQEQALEARIWLEKEGWKVEPIQAVRACDRELSDGLVFADSKRLSTLCRRGHFVLMDSTHKTNKLRWFLYTLMVRDEHGSWIPGAHILTAREDSDIVATGLKTIKRWCHNQWHLRYMLTDDSAGEQSAVRKAFPGLSAGEMEVSHLLCKVHSQRTLRKALPGEANQRCREHLMAALYNRKTKPGCEESIQAAINVAPRHQQSYVEKEWWETRVEWANYARCHSAILLQVPSTNPVESWHASLKLGVKKEMTQWSLLGSIERLANMAAQWDRKAERSEADFRSLHLSDTTFFPGMRKLPYPVQQLVLGQLQRGNELLAEGADPLPLGDELECDCLFFRQYQLPCAHMWQHEHTFGGVLEEEEVWDRFAFMFEDCGFEIYEGMGVTYSTKELGEEIGAPAKRRLEVREICDSLLQRYYRLEEAAAELSEQARDSLIARWITHLGKVTGPVRTQGVQDLLGKLPELPLKWLEGTDSQLRAEGATESQLGKRRRELAIPGGWEDDDSELEG</sequence>
<dbReference type="PANTHER" id="PTHR31569:SF4">
    <property type="entry name" value="SWIM-TYPE DOMAIN-CONTAINING PROTEIN"/>
    <property type="match status" value="1"/>
</dbReference>
<dbReference type="InterPro" id="IPR052579">
    <property type="entry name" value="Zinc_finger_SWIM"/>
</dbReference>
<feature type="compositionally biased region" description="Basic and acidic residues" evidence="1">
    <location>
        <begin position="65"/>
        <end position="84"/>
    </location>
</feature>
<dbReference type="AlphaFoldDB" id="A0A1W5DBN4"/>
<name>A0A1W5DBN4_9LECA</name>
<evidence type="ECO:0000313" key="3">
    <source>
        <dbReference type="EMBL" id="SLM40583.1"/>
    </source>
</evidence>
<reference evidence="4" key="1">
    <citation type="submission" date="2017-03" db="EMBL/GenBank/DDBJ databases">
        <authorList>
            <person name="Sharma R."/>
            <person name="Thines M."/>
        </authorList>
    </citation>
    <scope>NUCLEOTIDE SEQUENCE [LARGE SCALE GENOMIC DNA]</scope>
</reference>
<feature type="domain" description="ZSWIM1/3 RNaseH-like" evidence="2">
    <location>
        <begin position="232"/>
        <end position="335"/>
    </location>
</feature>
<feature type="region of interest" description="Disordered" evidence="1">
    <location>
        <begin position="65"/>
        <end position="85"/>
    </location>
</feature>
<proteinExistence type="predicted"/>
<dbReference type="EMBL" id="FWEW01003736">
    <property type="protein sequence ID" value="SLM40583.1"/>
    <property type="molecule type" value="Genomic_DNA"/>
</dbReference>
<protein>
    <submittedName>
        <fullName evidence="3">MULE transposase domain</fullName>
    </submittedName>
</protein>
<feature type="region of interest" description="Disordered" evidence="1">
    <location>
        <begin position="676"/>
        <end position="707"/>
    </location>
</feature>
<accession>A0A1W5DBN4</accession>
<dbReference type="InterPro" id="IPR048324">
    <property type="entry name" value="ZSWIM1-3_RNaseH-like"/>
</dbReference>
<feature type="compositionally biased region" description="Acidic residues" evidence="1">
    <location>
        <begin position="698"/>
        <end position="707"/>
    </location>
</feature>
<evidence type="ECO:0000259" key="2">
    <source>
        <dbReference type="Pfam" id="PF21056"/>
    </source>
</evidence>
<organism evidence="3 4">
    <name type="scientific">Lasallia pustulata</name>
    <dbReference type="NCBI Taxonomy" id="136370"/>
    <lineage>
        <taxon>Eukaryota</taxon>
        <taxon>Fungi</taxon>
        <taxon>Dikarya</taxon>
        <taxon>Ascomycota</taxon>
        <taxon>Pezizomycotina</taxon>
        <taxon>Lecanoromycetes</taxon>
        <taxon>OSLEUM clade</taxon>
        <taxon>Umbilicariomycetidae</taxon>
        <taxon>Umbilicariales</taxon>
        <taxon>Umbilicariaceae</taxon>
        <taxon>Lasallia</taxon>
    </lineage>
</organism>
<dbReference type="PANTHER" id="PTHR31569">
    <property type="entry name" value="SWIM-TYPE DOMAIN-CONTAINING PROTEIN"/>
    <property type="match status" value="1"/>
</dbReference>
<dbReference type="Proteomes" id="UP000192927">
    <property type="component" value="Unassembled WGS sequence"/>
</dbReference>
<keyword evidence="4" id="KW-1185">Reference proteome</keyword>
<evidence type="ECO:0000313" key="4">
    <source>
        <dbReference type="Proteomes" id="UP000192927"/>
    </source>
</evidence>
<dbReference type="Pfam" id="PF21056">
    <property type="entry name" value="ZSWIM1-3_RNaseH-like"/>
    <property type="match status" value="1"/>
</dbReference>
<evidence type="ECO:0000256" key="1">
    <source>
        <dbReference type="SAM" id="MobiDB-lite"/>
    </source>
</evidence>